<feature type="region of interest" description="Disordered" evidence="6">
    <location>
        <begin position="340"/>
        <end position="360"/>
    </location>
</feature>
<comment type="subcellular location">
    <subcellularLocation>
        <location evidence="1">Membrane</location>
        <topology evidence="1">Multi-pass membrane protein</topology>
    </subcellularLocation>
</comment>
<evidence type="ECO:0000256" key="2">
    <source>
        <dbReference type="ARBA" id="ARBA00009665"/>
    </source>
</evidence>
<evidence type="ECO:0000313" key="11">
    <source>
        <dbReference type="Proteomes" id="UP000019384"/>
    </source>
</evidence>
<dbReference type="STRING" id="1382522.W6MTE6"/>
<dbReference type="Proteomes" id="UP000019384">
    <property type="component" value="Unassembled WGS sequence"/>
</dbReference>
<evidence type="ECO:0008006" key="12">
    <source>
        <dbReference type="Google" id="ProtNLM"/>
    </source>
</evidence>
<dbReference type="InterPro" id="IPR004342">
    <property type="entry name" value="EXS_C"/>
</dbReference>
<evidence type="ECO:0000313" key="10">
    <source>
        <dbReference type="EMBL" id="CDK25005.1"/>
    </source>
</evidence>
<reference evidence="10" key="2">
    <citation type="submission" date="2014-02" db="EMBL/GenBank/DDBJ databases">
        <title>Complete DNA sequence of /Kuraishia capsulata/ illustrates novel genomic features among budding yeasts (/Saccharomycotina/).</title>
        <authorList>
            <person name="Morales L."/>
            <person name="Noel B."/>
            <person name="Porcel B."/>
            <person name="Marcet-Houben M."/>
            <person name="Hullo M-F."/>
            <person name="Sacerdot C."/>
            <person name="Tekaia F."/>
            <person name="Leh-Louis V."/>
            <person name="Despons L."/>
            <person name="Khanna V."/>
            <person name="Aury J-M."/>
            <person name="Barbe V."/>
            <person name="Couloux A."/>
            <person name="Labadie K."/>
            <person name="Pelletier E."/>
            <person name="Souciet J-L."/>
            <person name="Boekhout T."/>
            <person name="Gabaldon T."/>
            <person name="Wincker P."/>
            <person name="Dujon B."/>
        </authorList>
    </citation>
    <scope>NUCLEOTIDE SEQUENCE</scope>
    <source>
        <strain evidence="10">CBS 1993</strain>
    </source>
</reference>
<feature type="compositionally biased region" description="Polar residues" evidence="6">
    <location>
        <begin position="129"/>
        <end position="142"/>
    </location>
</feature>
<dbReference type="OrthoDB" id="9970435at2759"/>
<feature type="region of interest" description="Disordered" evidence="6">
    <location>
        <begin position="54"/>
        <end position="113"/>
    </location>
</feature>
<dbReference type="PANTHER" id="PTHR10783">
    <property type="entry name" value="XENOTROPIC AND POLYTROPIC RETROVIRUS RECEPTOR 1-RELATED"/>
    <property type="match status" value="1"/>
</dbReference>
<feature type="region of interest" description="Disordered" evidence="6">
    <location>
        <begin position="268"/>
        <end position="291"/>
    </location>
</feature>
<feature type="transmembrane region" description="Helical" evidence="7">
    <location>
        <begin position="788"/>
        <end position="810"/>
    </location>
</feature>
<feature type="transmembrane region" description="Helical" evidence="7">
    <location>
        <begin position="515"/>
        <end position="539"/>
    </location>
</feature>
<dbReference type="Pfam" id="PF03124">
    <property type="entry name" value="EXS"/>
    <property type="match status" value="1"/>
</dbReference>
<feature type="transmembrane region" description="Helical" evidence="7">
    <location>
        <begin position="617"/>
        <end position="634"/>
    </location>
</feature>
<accession>W6MTE6</accession>
<feature type="transmembrane region" description="Helical" evidence="7">
    <location>
        <begin position="592"/>
        <end position="610"/>
    </location>
</feature>
<evidence type="ECO:0000259" key="9">
    <source>
        <dbReference type="PROSITE" id="PS51382"/>
    </source>
</evidence>
<gene>
    <name evidence="10" type="ORF">KUCA_T00000972001</name>
</gene>
<feature type="compositionally biased region" description="Polar residues" evidence="6">
    <location>
        <begin position="54"/>
        <end position="64"/>
    </location>
</feature>
<dbReference type="InterPro" id="IPR004331">
    <property type="entry name" value="SPX_dom"/>
</dbReference>
<dbReference type="HOGENOM" id="CLU_006116_1_1_1"/>
<feature type="compositionally biased region" description="Acidic residues" evidence="6">
    <location>
        <begin position="939"/>
        <end position="973"/>
    </location>
</feature>
<evidence type="ECO:0000256" key="7">
    <source>
        <dbReference type="SAM" id="Phobius"/>
    </source>
</evidence>
<evidence type="ECO:0000256" key="4">
    <source>
        <dbReference type="ARBA" id="ARBA00022989"/>
    </source>
</evidence>
<evidence type="ECO:0000256" key="5">
    <source>
        <dbReference type="ARBA" id="ARBA00023136"/>
    </source>
</evidence>
<feature type="transmembrane region" description="Helical" evidence="7">
    <location>
        <begin position="640"/>
        <end position="664"/>
    </location>
</feature>
<feature type="compositionally biased region" description="Low complexity" evidence="6">
    <location>
        <begin position="65"/>
        <end position="78"/>
    </location>
</feature>
<dbReference type="Pfam" id="PF03105">
    <property type="entry name" value="SPX"/>
    <property type="match status" value="1"/>
</dbReference>
<feature type="transmembrane region" description="Helical" evidence="7">
    <location>
        <begin position="560"/>
        <end position="580"/>
    </location>
</feature>
<evidence type="ECO:0000256" key="6">
    <source>
        <dbReference type="SAM" id="MobiDB-lite"/>
    </source>
</evidence>
<proteinExistence type="inferred from homology"/>
<evidence type="ECO:0000259" key="8">
    <source>
        <dbReference type="PROSITE" id="PS51380"/>
    </source>
</evidence>
<dbReference type="EMBL" id="HG793125">
    <property type="protein sequence ID" value="CDK25005.1"/>
    <property type="molecule type" value="Genomic_DNA"/>
</dbReference>
<keyword evidence="3 7" id="KW-0812">Transmembrane</keyword>
<organism evidence="10 11">
    <name type="scientific">Kuraishia capsulata CBS 1993</name>
    <dbReference type="NCBI Taxonomy" id="1382522"/>
    <lineage>
        <taxon>Eukaryota</taxon>
        <taxon>Fungi</taxon>
        <taxon>Dikarya</taxon>
        <taxon>Ascomycota</taxon>
        <taxon>Saccharomycotina</taxon>
        <taxon>Pichiomycetes</taxon>
        <taxon>Pichiales</taxon>
        <taxon>Pichiaceae</taxon>
        <taxon>Kuraishia</taxon>
    </lineage>
</organism>
<dbReference type="GO" id="GO:0005794">
    <property type="term" value="C:Golgi apparatus"/>
    <property type="evidence" value="ECO:0007669"/>
    <property type="project" value="TreeGrafter"/>
</dbReference>
<feature type="region of interest" description="Disordered" evidence="6">
    <location>
        <begin position="929"/>
        <end position="989"/>
    </location>
</feature>
<dbReference type="GO" id="GO:0016036">
    <property type="term" value="P:cellular response to phosphate starvation"/>
    <property type="evidence" value="ECO:0007669"/>
    <property type="project" value="TreeGrafter"/>
</dbReference>
<sequence length="989" mass="113675">MKFGQELERNKVPEWQSQYLDYKKGKKKLKKLDKVTALSSGSLRSKTTPRLSFSAFKRTSTDGNISNDSRLSSLASLNLPPPAISPSPSKKNHSSNDTPGSADKPNDRTPLLQATGVNAPGILRHADANSSVESLDSEASQHGQRHEDMPTPVHFKSQTYGGSHSSPYTLERKRSAVGALYDSIRRPRLSSYGGRTIGGEIPLEPIAEYARSEFLNWVDAELSKIEVFYKEREDSSSERFWILEEQIELLKEQNIRRLRKAQQIRANERMDENLDSSNTNGDGTEDLGDDQSDNLAGFKRDLLYFEFSAKRAIGWLNNFETPSLPRFKWRAEGGVEKQYYEEDYNEETPPPVEDPRYNRKDYSRKTNVPYLVAKRQIRVAVLEFYRSLELLKSYKLLNKIAFRKMVKKFDKTTGSNIQATYMEKVNNAYFLKSDVVDNLMTKVEDMYSSTFERGNRKVAVARLRSSDTPATYYTSIFTSGLLLGIGTPFFVLATYLGTYKTVTGNLESGRYILQIWGGFAIAIFMALLFGINCYIWTKFKINYKFIFEFDQRTALDVKQFFLLPSLMFGLASMFAWFGFSDFWPHIIAARDWPWFFVGISLGIIFCPFDTFYRSSRAWILTAIWRLLLSGFYPVEFRDFFIGDILCSLTYSISNISLFLCLYSTHWRNTGETGLPTKCGSSRSRVMGFLSTVPSLMRFMQCLRRYADTGDWFPHLANMLKYTMSAVYYITLSVYRISTTTPNRAILITFASINSIYSAIWDIFMDWSLMQAGSKHIFLRDDLIFKSPWYYYIAMVVDVILRFQWIFYALFTRQIQQSAVTSFGIAIAELLRRFIWIFFRMENEHCTNVHLFRASRETPLPYPVLHKAHYSHVHIPTVDLGSADEEATSISAPPKKILKRRPSIFPQFLEHASNVINKAHIKDFQRKKFDPALAGTRDDESSEEEDDDDDDDENDENEALQGEVEELDSGSDDEQIARRRTGRSSTANND</sequence>
<feature type="domain" description="SPX" evidence="9">
    <location>
        <begin position="1"/>
        <end position="423"/>
    </location>
</feature>
<dbReference type="GeneID" id="34518408"/>
<feature type="domain" description="EXS" evidence="8">
    <location>
        <begin position="677"/>
        <end position="871"/>
    </location>
</feature>
<evidence type="ECO:0000256" key="3">
    <source>
        <dbReference type="ARBA" id="ARBA00022692"/>
    </source>
</evidence>
<feature type="compositionally biased region" description="Polar residues" evidence="6">
    <location>
        <begin position="156"/>
        <end position="168"/>
    </location>
</feature>
<reference evidence="10" key="1">
    <citation type="submission" date="2013-12" db="EMBL/GenBank/DDBJ databases">
        <authorList>
            <person name="Genoscope - CEA"/>
        </authorList>
    </citation>
    <scope>NUCLEOTIDE SEQUENCE</scope>
    <source>
        <strain evidence="10">CBS 1993</strain>
    </source>
</reference>
<protein>
    <recommendedName>
        <fullName evidence="12">SPX domain-containing protein</fullName>
    </recommendedName>
</protein>
<feature type="transmembrane region" description="Helical" evidence="7">
    <location>
        <begin position="744"/>
        <end position="768"/>
    </location>
</feature>
<dbReference type="RefSeq" id="XP_022457020.1">
    <property type="nucleotide sequence ID" value="XM_022605564.1"/>
</dbReference>
<feature type="region of interest" description="Disordered" evidence="6">
    <location>
        <begin position="129"/>
        <end position="169"/>
    </location>
</feature>
<name>W6MTE6_9ASCO</name>
<keyword evidence="11" id="KW-1185">Reference proteome</keyword>
<dbReference type="GO" id="GO:0005886">
    <property type="term" value="C:plasma membrane"/>
    <property type="evidence" value="ECO:0007669"/>
    <property type="project" value="TreeGrafter"/>
</dbReference>
<comment type="similarity">
    <text evidence="2">Belongs to the SYG1 (TC 2.A.94) family.</text>
</comment>
<dbReference type="GO" id="GO:0000822">
    <property type="term" value="F:inositol hexakisphosphate binding"/>
    <property type="evidence" value="ECO:0007669"/>
    <property type="project" value="TreeGrafter"/>
</dbReference>
<keyword evidence="4 7" id="KW-1133">Transmembrane helix</keyword>
<evidence type="ECO:0000256" key="1">
    <source>
        <dbReference type="ARBA" id="ARBA00004141"/>
    </source>
</evidence>
<dbReference type="AlphaFoldDB" id="W6MTE6"/>
<feature type="transmembrane region" description="Helical" evidence="7">
    <location>
        <begin position="472"/>
        <end position="495"/>
    </location>
</feature>
<dbReference type="CDD" id="cd14475">
    <property type="entry name" value="SPX_SYG1_like"/>
    <property type="match status" value="1"/>
</dbReference>
<dbReference type="PANTHER" id="PTHR10783:SF103">
    <property type="entry name" value="SOLUTE CARRIER FAMILY 53 MEMBER 1"/>
    <property type="match status" value="1"/>
</dbReference>
<dbReference type="GO" id="GO:0006817">
    <property type="term" value="P:phosphate ion transport"/>
    <property type="evidence" value="ECO:0007669"/>
    <property type="project" value="TreeGrafter"/>
</dbReference>
<keyword evidence="5 7" id="KW-0472">Membrane</keyword>
<dbReference type="PROSITE" id="PS51382">
    <property type="entry name" value="SPX"/>
    <property type="match status" value="1"/>
</dbReference>
<dbReference type="PROSITE" id="PS51380">
    <property type="entry name" value="EXS"/>
    <property type="match status" value="1"/>
</dbReference>